<comment type="subcellular location">
    <subcellularLocation>
        <location evidence="8">Cytoplasm</location>
    </subcellularLocation>
</comment>
<dbReference type="InterPro" id="IPR004639">
    <property type="entry name" value="4pyrrol_synth_GluAld_NH2Trfase"/>
</dbReference>
<accession>A0A239T9X6</accession>
<dbReference type="SUPFAM" id="SSF53383">
    <property type="entry name" value="PLP-dependent transferases"/>
    <property type="match status" value="1"/>
</dbReference>
<dbReference type="CDD" id="cd00610">
    <property type="entry name" value="OAT_like"/>
    <property type="match status" value="1"/>
</dbReference>
<feature type="modified residue" description="N6-(pyridoxal phosphate)lysine" evidence="8">
    <location>
        <position position="268"/>
    </location>
</feature>
<dbReference type="eggNOG" id="COG0001">
    <property type="taxonomic scope" value="Bacteria"/>
</dbReference>
<dbReference type="GO" id="GO:0042286">
    <property type="term" value="F:glutamate-1-semialdehyde 2,1-aminomutase activity"/>
    <property type="evidence" value="ECO:0007669"/>
    <property type="project" value="UniProtKB-UniRule"/>
</dbReference>
<dbReference type="EC" id="5.4.3.8" evidence="8"/>
<keyword evidence="5 8" id="KW-0663">Pyridoxal phosphate</keyword>
<gene>
    <name evidence="8 9" type="primary">hemL</name>
    <name evidence="9" type="ORF">SAMEA4364220_00070</name>
</gene>
<dbReference type="GO" id="GO:0006782">
    <property type="term" value="P:protoporphyrinogen IX biosynthetic process"/>
    <property type="evidence" value="ECO:0007669"/>
    <property type="project" value="UniProtKB-UniRule"/>
</dbReference>
<dbReference type="PROSITE" id="PS00600">
    <property type="entry name" value="AA_TRANSFER_CLASS_3"/>
    <property type="match status" value="1"/>
</dbReference>
<comment type="cofactor">
    <cofactor evidence="2 8">
        <name>pyridoxal 5'-phosphate</name>
        <dbReference type="ChEBI" id="CHEBI:597326"/>
    </cofactor>
</comment>
<dbReference type="FunFam" id="3.40.640.10:FF:000021">
    <property type="entry name" value="Glutamate-1-semialdehyde 2,1-aminomutase"/>
    <property type="match status" value="1"/>
</dbReference>
<evidence type="ECO:0000256" key="1">
    <source>
        <dbReference type="ARBA" id="ARBA00001579"/>
    </source>
</evidence>
<dbReference type="RefSeq" id="WP_027890402.1">
    <property type="nucleotide sequence ID" value="NZ_JACJJR010000022.1"/>
</dbReference>
<keyword evidence="10" id="KW-1185">Reference proteome</keyword>
<dbReference type="GeneID" id="78506117"/>
<dbReference type="NCBIfam" id="NF000818">
    <property type="entry name" value="PRK00062.1"/>
    <property type="match status" value="1"/>
</dbReference>
<evidence type="ECO:0000256" key="7">
    <source>
        <dbReference type="ARBA" id="ARBA00023244"/>
    </source>
</evidence>
<dbReference type="PANTHER" id="PTHR43713:SF3">
    <property type="entry name" value="GLUTAMATE-1-SEMIALDEHYDE 2,1-AMINOMUTASE 1, CHLOROPLASTIC-RELATED"/>
    <property type="match status" value="1"/>
</dbReference>
<dbReference type="InterPro" id="IPR049704">
    <property type="entry name" value="Aminotrans_3_PPA_site"/>
</dbReference>
<dbReference type="InterPro" id="IPR015421">
    <property type="entry name" value="PyrdxlP-dep_Trfase_major"/>
</dbReference>
<name>A0A239T9X6_9FIRM</name>
<proteinExistence type="inferred from homology"/>
<dbReference type="Gene3D" id="3.40.640.10">
    <property type="entry name" value="Type I PLP-dependent aspartate aminotransferase-like (Major domain)"/>
    <property type="match status" value="1"/>
</dbReference>
<dbReference type="InterPro" id="IPR005814">
    <property type="entry name" value="Aminotrans_3"/>
</dbReference>
<dbReference type="AlphaFoldDB" id="A0A239T9X6"/>
<protein>
    <recommendedName>
        <fullName evidence="8">Glutamate-1-semialdehyde 2,1-aminomutase</fullName>
        <shortName evidence="8">GSA</shortName>
        <ecNumber evidence="8">5.4.3.8</ecNumber>
    </recommendedName>
    <alternativeName>
        <fullName evidence="8">Glutamate-1-semialdehyde aminotransferase</fullName>
        <shortName evidence="8">GSA-AT</shortName>
    </alternativeName>
</protein>
<dbReference type="PANTHER" id="PTHR43713">
    <property type="entry name" value="GLUTAMATE-1-SEMIALDEHYDE 2,1-AMINOMUTASE"/>
    <property type="match status" value="1"/>
</dbReference>
<evidence type="ECO:0000313" key="9">
    <source>
        <dbReference type="EMBL" id="SNU93744.1"/>
    </source>
</evidence>
<dbReference type="GO" id="GO:0005737">
    <property type="term" value="C:cytoplasm"/>
    <property type="evidence" value="ECO:0007669"/>
    <property type="project" value="UniProtKB-SubCell"/>
</dbReference>
<dbReference type="EMBL" id="LT906446">
    <property type="protein sequence ID" value="SNU93744.1"/>
    <property type="molecule type" value="Genomic_DNA"/>
</dbReference>
<keyword evidence="7 8" id="KW-0627">Porphyrin biosynthesis</keyword>
<comment type="pathway">
    <text evidence="3">Porphyrin-containing compound metabolism; protoporphyrin-IX biosynthesis; 5-aminolevulinate from L-glutamyl-tRNA(Glu): step 2/2.</text>
</comment>
<evidence type="ECO:0000256" key="6">
    <source>
        <dbReference type="ARBA" id="ARBA00023235"/>
    </source>
</evidence>
<dbReference type="Pfam" id="PF00202">
    <property type="entry name" value="Aminotran_3"/>
    <property type="match status" value="1"/>
</dbReference>
<dbReference type="HAMAP" id="MF_00375">
    <property type="entry name" value="HemL_aminotrans_3"/>
    <property type="match status" value="1"/>
</dbReference>
<keyword evidence="8" id="KW-0963">Cytoplasm</keyword>
<evidence type="ECO:0000256" key="2">
    <source>
        <dbReference type="ARBA" id="ARBA00001933"/>
    </source>
</evidence>
<dbReference type="NCBIfam" id="TIGR00713">
    <property type="entry name" value="hemL"/>
    <property type="match status" value="1"/>
</dbReference>
<evidence type="ECO:0000256" key="3">
    <source>
        <dbReference type="ARBA" id="ARBA00004819"/>
    </source>
</evidence>
<evidence type="ECO:0000313" key="10">
    <source>
        <dbReference type="Proteomes" id="UP000215383"/>
    </source>
</evidence>
<keyword evidence="6 8" id="KW-0413">Isomerase</keyword>
<comment type="subunit">
    <text evidence="8">Homodimer.</text>
</comment>
<comment type="catalytic activity">
    <reaction evidence="1 8">
        <text>(S)-4-amino-5-oxopentanoate = 5-aminolevulinate</text>
        <dbReference type="Rhea" id="RHEA:14265"/>
        <dbReference type="ChEBI" id="CHEBI:57501"/>
        <dbReference type="ChEBI" id="CHEBI:356416"/>
        <dbReference type="EC" id="5.4.3.8"/>
    </reaction>
</comment>
<dbReference type="InterPro" id="IPR015422">
    <property type="entry name" value="PyrdxlP-dep_Trfase_small"/>
</dbReference>
<dbReference type="Gene3D" id="3.90.1150.10">
    <property type="entry name" value="Aspartate Aminotransferase, domain 1"/>
    <property type="match status" value="1"/>
</dbReference>
<evidence type="ECO:0000256" key="8">
    <source>
        <dbReference type="HAMAP-Rule" id="MF_00375"/>
    </source>
</evidence>
<dbReference type="UniPathway" id="UPA00251">
    <property type="reaction ID" value="UER00317"/>
</dbReference>
<reference evidence="9 10" key="1">
    <citation type="submission" date="2017-06" db="EMBL/GenBank/DDBJ databases">
        <authorList>
            <consortium name="Pathogen Informatics"/>
        </authorList>
    </citation>
    <scope>NUCLEOTIDE SEQUENCE [LARGE SCALE GENOMIC DNA]</scope>
    <source>
        <strain evidence="9 10">NCTC10570</strain>
    </source>
</reference>
<dbReference type="InterPro" id="IPR015424">
    <property type="entry name" value="PyrdxlP-dep_Trfase"/>
</dbReference>
<dbReference type="GO" id="GO:0008483">
    <property type="term" value="F:transaminase activity"/>
    <property type="evidence" value="ECO:0007669"/>
    <property type="project" value="InterPro"/>
</dbReference>
<comment type="similarity">
    <text evidence="4 8">Belongs to the class-III pyridoxal-phosphate-dependent aminotransferase family. HemL subfamily.</text>
</comment>
<evidence type="ECO:0000256" key="5">
    <source>
        <dbReference type="ARBA" id="ARBA00022898"/>
    </source>
</evidence>
<dbReference type="GO" id="GO:0030170">
    <property type="term" value="F:pyridoxal phosphate binding"/>
    <property type="evidence" value="ECO:0007669"/>
    <property type="project" value="InterPro"/>
</dbReference>
<dbReference type="Proteomes" id="UP000215383">
    <property type="component" value="Chromosome 1"/>
</dbReference>
<evidence type="ECO:0000256" key="4">
    <source>
        <dbReference type="ARBA" id="ARBA00008981"/>
    </source>
</evidence>
<dbReference type="OrthoDB" id="3034088at2"/>
<organism evidence="9 10">
    <name type="scientific">Megamonas hypermegale</name>
    <dbReference type="NCBI Taxonomy" id="158847"/>
    <lineage>
        <taxon>Bacteria</taxon>
        <taxon>Bacillati</taxon>
        <taxon>Bacillota</taxon>
        <taxon>Negativicutes</taxon>
        <taxon>Selenomonadales</taxon>
        <taxon>Selenomonadaceae</taxon>
        <taxon>Megamonas</taxon>
    </lineage>
</organism>
<sequence length="441" mass="47113">MLNLEKSSAAFAEAKTLMPGGVNSPVRSFARVACDPPFIDHAKGSKIYDIDGNEYIDYVGSWGPMIVGHAHPDVVKAIQKAAERGTSYGAPTLLESQLAKKVMELMPSIEKIRMVNSGTEATMSALRVARGYTGRDKIVKFIGCYHGHGDSLLVKAGSGAATFGQPDSPGVTAGTAKDTLTVPYNDVEAFKNLMDTHGDEIAAVIVEPVAGNMGLVLPKQGFLSTLRQETQKHGTVLIFDEVMCGFRVALNGAQAAYGIVPDMTCLGKIIGGGLPVAAYGGKREIMDCVSPIGPVYQAGTLSGNPLAMTAGLATLNIISAEPSWGKADYTRELTIKTKHLLQGIAKAAKDAGVKIQIHQAGSMFGIFFNENDVYDYATSEKSNQEAFGVWFMEMLNQGIYLAPSQFETLFMSGAHSDDDIVKTIDAAEIAMQKVAQFLQKQ</sequence>